<feature type="domain" description="G-protein coupled receptors family 1 profile" evidence="10">
    <location>
        <begin position="46"/>
        <end position="311"/>
    </location>
</feature>
<dbReference type="CDD" id="cd00637">
    <property type="entry name" value="7tm_classA_rhodopsin-like"/>
    <property type="match status" value="1"/>
</dbReference>
<sequence>MSSLFTNSTQPYSKGNVSLHISPTDTAEFTVWIVVTIIVGLGGSFTNFSLLLIAWPRRGGRKSGLNFQLLHFIAINLIICLINIPLSVIIVTLKHKSIYPLRPDVCDFVYPPYLVGNVLVYWCDAGLTVNRCIALCFPYRYRKWSSPAVNLAMIAGYWIVSVSGVVIFTQPSVGAANNFLSTLGLCNLMPTGRLGTFFVAILYYVPYAITGCGVLLIAFKTFSIARWRRQVIPRALEMEPPTSIALPQLATQRRVRMAQMLLVTLLVSAVCAAPNYFLSLRHRLGPGQTGMAELWARTFNLLQYGFAPVGYGRTRR</sequence>
<keyword evidence="12" id="KW-1185">Reference proteome</keyword>
<evidence type="ECO:0000256" key="3">
    <source>
        <dbReference type="ARBA" id="ARBA00022692"/>
    </source>
</evidence>
<feature type="transmembrane region" description="Helical" evidence="9">
    <location>
        <begin position="29"/>
        <end position="55"/>
    </location>
</feature>
<dbReference type="Gene3D" id="1.20.1070.10">
    <property type="entry name" value="Rhodopsin 7-helix transmembrane proteins"/>
    <property type="match status" value="1"/>
</dbReference>
<feature type="transmembrane region" description="Helical" evidence="9">
    <location>
        <begin position="197"/>
        <end position="219"/>
    </location>
</feature>
<dbReference type="InterPro" id="IPR000276">
    <property type="entry name" value="GPCR_Rhodpsn"/>
</dbReference>
<keyword evidence="2" id="KW-1003">Cell membrane</keyword>
<evidence type="ECO:0000256" key="9">
    <source>
        <dbReference type="SAM" id="Phobius"/>
    </source>
</evidence>
<evidence type="ECO:0000256" key="8">
    <source>
        <dbReference type="ARBA" id="ARBA00023224"/>
    </source>
</evidence>
<dbReference type="PROSITE" id="PS50262">
    <property type="entry name" value="G_PROTEIN_RECEP_F1_2"/>
    <property type="match status" value="1"/>
</dbReference>
<dbReference type="EMBL" id="MTYJ01000083">
    <property type="protein sequence ID" value="OQV15756.1"/>
    <property type="molecule type" value="Genomic_DNA"/>
</dbReference>
<keyword evidence="6 9" id="KW-0472">Membrane</keyword>
<gene>
    <name evidence="11" type="ORF">BV898_10093</name>
</gene>
<dbReference type="OrthoDB" id="9445642at2759"/>
<dbReference type="GO" id="GO:0005886">
    <property type="term" value="C:plasma membrane"/>
    <property type="evidence" value="ECO:0007669"/>
    <property type="project" value="UniProtKB-SubCell"/>
</dbReference>
<feature type="transmembrane region" description="Helical" evidence="9">
    <location>
        <begin position="149"/>
        <end position="169"/>
    </location>
</feature>
<dbReference type="AlphaFoldDB" id="A0A1W0WKP3"/>
<dbReference type="PANTHER" id="PTHR24249">
    <property type="entry name" value="HISTAMINE RECEPTOR-RELATED G-PROTEIN COUPLED RECEPTOR"/>
    <property type="match status" value="1"/>
</dbReference>
<evidence type="ECO:0000313" key="12">
    <source>
        <dbReference type="Proteomes" id="UP000192578"/>
    </source>
</evidence>
<evidence type="ECO:0000256" key="7">
    <source>
        <dbReference type="ARBA" id="ARBA00023170"/>
    </source>
</evidence>
<name>A0A1W0WKP3_HYPEX</name>
<organism evidence="11 12">
    <name type="scientific">Hypsibius exemplaris</name>
    <name type="common">Freshwater tardigrade</name>
    <dbReference type="NCBI Taxonomy" id="2072580"/>
    <lineage>
        <taxon>Eukaryota</taxon>
        <taxon>Metazoa</taxon>
        <taxon>Ecdysozoa</taxon>
        <taxon>Tardigrada</taxon>
        <taxon>Eutardigrada</taxon>
        <taxon>Parachela</taxon>
        <taxon>Hypsibioidea</taxon>
        <taxon>Hypsibiidae</taxon>
        <taxon>Hypsibius</taxon>
    </lineage>
</organism>
<accession>A0A1W0WKP3</accession>
<protein>
    <recommendedName>
        <fullName evidence="10">G-protein coupled receptors family 1 profile domain-containing protein</fullName>
    </recommendedName>
</protein>
<dbReference type="InterPro" id="IPR050569">
    <property type="entry name" value="TAAR"/>
</dbReference>
<evidence type="ECO:0000256" key="2">
    <source>
        <dbReference type="ARBA" id="ARBA00022475"/>
    </source>
</evidence>
<evidence type="ECO:0000256" key="5">
    <source>
        <dbReference type="ARBA" id="ARBA00023040"/>
    </source>
</evidence>
<keyword evidence="3 9" id="KW-0812">Transmembrane</keyword>
<dbReference type="Proteomes" id="UP000192578">
    <property type="component" value="Unassembled WGS sequence"/>
</dbReference>
<comment type="caution">
    <text evidence="11">The sequence shown here is derived from an EMBL/GenBank/DDBJ whole genome shotgun (WGS) entry which is preliminary data.</text>
</comment>
<reference evidence="12" key="1">
    <citation type="submission" date="2017-01" db="EMBL/GenBank/DDBJ databases">
        <title>Comparative genomics of anhydrobiosis in the tardigrade Hypsibius dujardini.</title>
        <authorList>
            <person name="Yoshida Y."/>
            <person name="Koutsovoulos G."/>
            <person name="Laetsch D."/>
            <person name="Stevens L."/>
            <person name="Kumar S."/>
            <person name="Horikawa D."/>
            <person name="Ishino K."/>
            <person name="Komine S."/>
            <person name="Tomita M."/>
            <person name="Blaxter M."/>
            <person name="Arakawa K."/>
        </authorList>
    </citation>
    <scope>NUCLEOTIDE SEQUENCE [LARGE SCALE GENOMIC DNA]</scope>
    <source>
        <strain evidence="12">Z151</strain>
    </source>
</reference>
<evidence type="ECO:0000256" key="1">
    <source>
        <dbReference type="ARBA" id="ARBA00004651"/>
    </source>
</evidence>
<evidence type="ECO:0000259" key="10">
    <source>
        <dbReference type="PROSITE" id="PS50262"/>
    </source>
</evidence>
<comment type="subcellular location">
    <subcellularLocation>
        <location evidence="1">Cell membrane</location>
        <topology evidence="1">Multi-pass membrane protein</topology>
    </subcellularLocation>
</comment>
<dbReference type="PANTHER" id="PTHR24249:SF372">
    <property type="entry name" value="G-PROTEIN COUPLED RECEPTORS FAMILY 1 PROFILE DOMAIN-CONTAINING PROTEIN"/>
    <property type="match status" value="1"/>
</dbReference>
<evidence type="ECO:0000256" key="4">
    <source>
        <dbReference type="ARBA" id="ARBA00022989"/>
    </source>
</evidence>
<evidence type="ECO:0000313" key="11">
    <source>
        <dbReference type="EMBL" id="OQV15756.1"/>
    </source>
</evidence>
<proteinExistence type="predicted"/>
<dbReference type="GO" id="GO:0004930">
    <property type="term" value="F:G protein-coupled receptor activity"/>
    <property type="evidence" value="ECO:0007669"/>
    <property type="project" value="UniProtKB-KW"/>
</dbReference>
<dbReference type="SUPFAM" id="SSF81321">
    <property type="entry name" value="Family A G protein-coupled receptor-like"/>
    <property type="match status" value="1"/>
</dbReference>
<keyword evidence="7" id="KW-0675">Receptor</keyword>
<dbReference type="Pfam" id="PF00001">
    <property type="entry name" value="7tm_1"/>
    <property type="match status" value="1"/>
</dbReference>
<feature type="transmembrane region" description="Helical" evidence="9">
    <location>
        <begin position="260"/>
        <end position="278"/>
    </location>
</feature>
<keyword evidence="4 9" id="KW-1133">Transmembrane helix</keyword>
<keyword evidence="8" id="KW-0807">Transducer</keyword>
<keyword evidence="5" id="KW-0297">G-protein coupled receptor</keyword>
<feature type="transmembrane region" description="Helical" evidence="9">
    <location>
        <begin position="113"/>
        <end position="137"/>
    </location>
</feature>
<feature type="transmembrane region" description="Helical" evidence="9">
    <location>
        <begin position="67"/>
        <end position="93"/>
    </location>
</feature>
<dbReference type="InterPro" id="IPR017452">
    <property type="entry name" value="GPCR_Rhodpsn_7TM"/>
</dbReference>
<evidence type="ECO:0000256" key="6">
    <source>
        <dbReference type="ARBA" id="ARBA00023136"/>
    </source>
</evidence>